<name>A0AB34IZL7_PRYPA</name>
<dbReference type="PANTHER" id="PTHR14873:SF1">
    <property type="entry name" value="OS06G0694100 PROTEIN"/>
    <property type="match status" value="1"/>
</dbReference>
<sequence>MARASQPLFPPSATPQQRCEALDALHASLVDGSPAEQLPAIVQALALLPTQPHNVVDAARRLVRALLGLPELASLPPTTSKPEEVVAEACRMLHAALSDDDAVDEAQQLLAVRVVRGAVRETAVAPSLELVFTPALALLERLGSVRAAAGAADRDAAARTPQATRPPSCDHSTPEKHSPSAPSSIGPTFGTRGISASYSLFHRCPWCVQVALEASAAIDELSRVLPLPLLLGSVARELALPPGGQRGATYEATAHRLAEEEALAKRMLEGSDTTAVTGGRPRLRALCRALASRTRQPSGSGGGVAEEWRGRGAVDGEEAAALREDPLAARRGASEEEGLSAAIATSVLEQLPAKLRPAPSLQDRMDQWADGANSDVPDKEVSAWQRTTLTLLELVPSLATVAATGELRDWMLPRERSGQAGMRGVVSRQRGRGTVRLGLAGASVDEEGAGARWLRACAELRSSGRSANMSRDPLASTALSEAAGNAWRALLDAACVREIEARKLLLADTLRAYHLALLEATEPFQHTHRTRRLLGALCDTVISIPRPHLSAAADSTRLVPLLLTWADTVDATARALALRALRHCIEELAAPELQWHEELLLHQLMQFTVFRETAVLEQLLPALFVAWERLHAINAASTRETQRIALLDLVCRELAYIASKPDQRRMYMRELPHLFRLLRLAVCSHLQQLIESVLHLVKVEVNTAAATAGWLAPRSPSHWKAVSASVQPVQLGLTLLHELLLAAWPRAGAHAALVTRHVLSAYMRVCAISRNAEADGGEPSAIQPTILHECVAILQLLNELGGNACLVRISELLQPRLATKPYLQQELHKLMEMMTLKPTLAHTHIAAS</sequence>
<keyword evidence="3" id="KW-1185">Reference proteome</keyword>
<feature type="region of interest" description="Disordered" evidence="1">
    <location>
        <begin position="294"/>
        <end position="334"/>
    </location>
</feature>
<organism evidence="2 3">
    <name type="scientific">Prymnesium parvum</name>
    <name type="common">Toxic golden alga</name>
    <dbReference type="NCBI Taxonomy" id="97485"/>
    <lineage>
        <taxon>Eukaryota</taxon>
        <taxon>Haptista</taxon>
        <taxon>Haptophyta</taxon>
        <taxon>Prymnesiophyceae</taxon>
        <taxon>Prymnesiales</taxon>
        <taxon>Prymnesiaceae</taxon>
        <taxon>Prymnesium</taxon>
    </lineage>
</organism>
<dbReference type="Proteomes" id="UP001515480">
    <property type="component" value="Unassembled WGS sequence"/>
</dbReference>
<evidence type="ECO:0000313" key="3">
    <source>
        <dbReference type="Proteomes" id="UP001515480"/>
    </source>
</evidence>
<accession>A0AB34IZL7</accession>
<feature type="region of interest" description="Disordered" evidence="1">
    <location>
        <begin position="151"/>
        <end position="187"/>
    </location>
</feature>
<comment type="caution">
    <text evidence="2">The sequence shown here is derived from an EMBL/GenBank/DDBJ whole genome shotgun (WGS) entry which is preliminary data.</text>
</comment>
<evidence type="ECO:0000313" key="2">
    <source>
        <dbReference type="EMBL" id="KAL1510391.1"/>
    </source>
</evidence>
<dbReference type="AlphaFoldDB" id="A0AB34IZL7"/>
<proteinExistence type="predicted"/>
<protein>
    <submittedName>
        <fullName evidence="2">Uncharacterized protein</fullName>
    </submittedName>
</protein>
<feature type="compositionally biased region" description="Basic and acidic residues" evidence="1">
    <location>
        <begin position="306"/>
        <end position="334"/>
    </location>
</feature>
<gene>
    <name evidence="2" type="ORF">AB1Y20_006700</name>
</gene>
<reference evidence="2 3" key="1">
    <citation type="journal article" date="2024" name="Science">
        <title>Giant polyketide synthase enzymes in the biosynthesis of giant marine polyether toxins.</title>
        <authorList>
            <person name="Fallon T.R."/>
            <person name="Shende V.V."/>
            <person name="Wierzbicki I.H."/>
            <person name="Pendleton A.L."/>
            <person name="Watervoot N.F."/>
            <person name="Auber R.P."/>
            <person name="Gonzalez D.J."/>
            <person name="Wisecaver J.H."/>
            <person name="Moore B.S."/>
        </authorList>
    </citation>
    <scope>NUCLEOTIDE SEQUENCE [LARGE SCALE GENOMIC DNA]</scope>
    <source>
        <strain evidence="2 3">12B1</strain>
    </source>
</reference>
<dbReference type="EMBL" id="JBGBPQ010000015">
    <property type="protein sequence ID" value="KAL1510391.1"/>
    <property type="molecule type" value="Genomic_DNA"/>
</dbReference>
<evidence type="ECO:0000256" key="1">
    <source>
        <dbReference type="SAM" id="MobiDB-lite"/>
    </source>
</evidence>
<dbReference type="PANTHER" id="PTHR14873">
    <property type="entry name" value="OS06G0694100 PROTEIN"/>
    <property type="match status" value="1"/>
</dbReference>